<evidence type="ECO:0000256" key="4">
    <source>
        <dbReference type="ARBA" id="ARBA00032230"/>
    </source>
</evidence>
<dbReference type="InterPro" id="IPR017853">
    <property type="entry name" value="GH"/>
</dbReference>
<dbReference type="Pfam" id="PF02929">
    <property type="entry name" value="Bgal_small_N"/>
    <property type="match status" value="1"/>
</dbReference>
<dbReference type="OrthoDB" id="408320at2759"/>
<dbReference type="Pfam" id="PF00703">
    <property type="entry name" value="Glyco_hydro_2"/>
    <property type="match status" value="1"/>
</dbReference>
<dbReference type="SUPFAM" id="SSF74650">
    <property type="entry name" value="Galactose mutarotase-like"/>
    <property type="match status" value="1"/>
</dbReference>
<dbReference type="GeneID" id="54472377"/>
<dbReference type="RefSeq" id="XP_033588104.1">
    <property type="nucleotide sequence ID" value="XM_033731375.1"/>
</dbReference>
<dbReference type="FunFam" id="3.20.20.80:FF:000018">
    <property type="entry name" value="Beta-galactosidase"/>
    <property type="match status" value="1"/>
</dbReference>
<keyword evidence="9" id="KW-1185">Reference proteome</keyword>
<proteinExistence type="inferred from homology"/>
<dbReference type="GO" id="GO:0009341">
    <property type="term" value="C:beta-galactosidase complex"/>
    <property type="evidence" value="ECO:0007669"/>
    <property type="project" value="InterPro"/>
</dbReference>
<dbReference type="Gene3D" id="2.70.98.10">
    <property type="match status" value="1"/>
</dbReference>
<dbReference type="PANTHER" id="PTHR46323">
    <property type="entry name" value="BETA-GALACTOSIDASE"/>
    <property type="match status" value="1"/>
</dbReference>
<feature type="region of interest" description="Disordered" evidence="6">
    <location>
        <begin position="48"/>
        <end position="69"/>
    </location>
</feature>
<dbReference type="InterPro" id="IPR050347">
    <property type="entry name" value="Bact_Beta-galactosidase"/>
</dbReference>
<dbReference type="InterPro" id="IPR023230">
    <property type="entry name" value="Glyco_hydro_2_CS"/>
</dbReference>
<dbReference type="Pfam" id="PF16353">
    <property type="entry name" value="LacZ_4"/>
    <property type="match status" value="1"/>
</dbReference>
<gene>
    <name evidence="8" type="ORF">BDY17DRAFT_253832</name>
</gene>
<evidence type="ECO:0000256" key="2">
    <source>
        <dbReference type="ARBA" id="ARBA00022801"/>
    </source>
</evidence>
<dbReference type="InterPro" id="IPR011013">
    <property type="entry name" value="Gal_mutarotase_sf_dom"/>
</dbReference>
<dbReference type="InterPro" id="IPR032312">
    <property type="entry name" value="LacZ_4"/>
</dbReference>
<reference evidence="8" key="1">
    <citation type="journal article" date="2020" name="Stud. Mycol.">
        <title>101 Dothideomycetes genomes: a test case for predicting lifestyles and emergence of pathogens.</title>
        <authorList>
            <person name="Haridas S."/>
            <person name="Albert R."/>
            <person name="Binder M."/>
            <person name="Bloem J."/>
            <person name="Labutti K."/>
            <person name="Salamov A."/>
            <person name="Andreopoulos B."/>
            <person name="Baker S."/>
            <person name="Barry K."/>
            <person name="Bills G."/>
            <person name="Bluhm B."/>
            <person name="Cannon C."/>
            <person name="Castanera R."/>
            <person name="Culley D."/>
            <person name="Daum C."/>
            <person name="Ezra D."/>
            <person name="Gonzalez J."/>
            <person name="Henrissat B."/>
            <person name="Kuo A."/>
            <person name="Liang C."/>
            <person name="Lipzen A."/>
            <person name="Lutzoni F."/>
            <person name="Magnuson J."/>
            <person name="Mondo S."/>
            <person name="Nolan M."/>
            <person name="Ohm R."/>
            <person name="Pangilinan J."/>
            <person name="Park H.-J."/>
            <person name="Ramirez L."/>
            <person name="Alfaro M."/>
            <person name="Sun H."/>
            <person name="Tritt A."/>
            <person name="Yoshinaga Y."/>
            <person name="Zwiers L.-H."/>
            <person name="Turgeon B."/>
            <person name="Goodwin S."/>
            <person name="Spatafora J."/>
            <person name="Crous P."/>
            <person name="Grigoriev I."/>
        </authorList>
    </citation>
    <scope>NUCLEOTIDE SEQUENCE</scope>
    <source>
        <strain evidence="8">CBS 113389</strain>
    </source>
</reference>
<dbReference type="Gene3D" id="2.60.40.10">
    <property type="entry name" value="Immunoglobulins"/>
    <property type="match status" value="2"/>
</dbReference>
<dbReference type="InterPro" id="IPR023232">
    <property type="entry name" value="Glyco_hydro_2_AS"/>
</dbReference>
<dbReference type="InterPro" id="IPR006104">
    <property type="entry name" value="Glyco_hydro_2_N"/>
</dbReference>
<name>A0A6A6PPH9_9PEZI</name>
<dbReference type="Gene3D" id="3.20.20.80">
    <property type="entry name" value="Glycosidases"/>
    <property type="match status" value="1"/>
</dbReference>
<dbReference type="GO" id="GO:0005990">
    <property type="term" value="P:lactose catabolic process"/>
    <property type="evidence" value="ECO:0007669"/>
    <property type="project" value="TreeGrafter"/>
</dbReference>
<evidence type="ECO:0000313" key="8">
    <source>
        <dbReference type="EMBL" id="KAF2481534.1"/>
    </source>
</evidence>
<protein>
    <recommendedName>
        <fullName evidence="4">Lactase</fullName>
    </recommendedName>
</protein>
<dbReference type="SUPFAM" id="SSF49303">
    <property type="entry name" value="beta-Galactosidase/glucuronidase domain"/>
    <property type="match status" value="2"/>
</dbReference>
<dbReference type="GO" id="GO:0004565">
    <property type="term" value="F:beta-galactosidase activity"/>
    <property type="evidence" value="ECO:0007669"/>
    <property type="project" value="InterPro"/>
</dbReference>
<dbReference type="GO" id="GO:0030246">
    <property type="term" value="F:carbohydrate binding"/>
    <property type="evidence" value="ECO:0007669"/>
    <property type="project" value="InterPro"/>
</dbReference>
<dbReference type="InterPro" id="IPR013783">
    <property type="entry name" value="Ig-like_fold"/>
</dbReference>
<dbReference type="InterPro" id="IPR004199">
    <property type="entry name" value="B-gal_small/dom_5"/>
</dbReference>
<dbReference type="Pfam" id="PF02836">
    <property type="entry name" value="Glyco_hydro_2_C"/>
    <property type="match status" value="1"/>
</dbReference>
<dbReference type="PANTHER" id="PTHR46323:SF1">
    <property type="entry name" value="LACTASE"/>
    <property type="match status" value="1"/>
</dbReference>
<evidence type="ECO:0000256" key="6">
    <source>
        <dbReference type="SAM" id="MobiDB-lite"/>
    </source>
</evidence>
<dbReference type="Pfam" id="PF02837">
    <property type="entry name" value="Glyco_hydro_2_N"/>
    <property type="match status" value="1"/>
</dbReference>
<dbReference type="SUPFAM" id="SSF49785">
    <property type="entry name" value="Galactose-binding domain-like"/>
    <property type="match status" value="1"/>
</dbReference>
<dbReference type="PROSITE" id="PS00608">
    <property type="entry name" value="GLYCOSYL_HYDROL_F2_2"/>
    <property type="match status" value="1"/>
</dbReference>
<keyword evidence="2 5" id="KW-0378">Hydrolase</keyword>
<sequence length="1048" mass="117736">MPPPDYQNEQVFQRNRLPPRAYHLPPDRVLLTGTWDFHYASTPLHAPDPVTTSRASFTPESSSSDLEGIDLTPDAPAEWRSIDVPGHWQLQGYERPQYTNVVYPFPVCPPHVPTENPTGSYRRRFTVPHTWDPSSTILLRFEGVDSAFHLWLNGQAVGYHQGSRNSSEFDITDLVQGDVANEVFVKVYQWSDGSYIEDQDQWWLSGIFRDVYLLALPSSRIEDHFVKTHLDAEYRDATLEVVLEVNLQHEADIALSLRDPSKNSQIVQHTAFSSSTKLGQVSHSIHVSNPKKWTAETPHLYDLEITLTSRSDRKQIQQLHQRVGFRQVEIKNGLLRVNGKAILLQGVNRHDHHPHFGRAVPLSFIRQDLLQMKRHNINALRTSHYPPDPRMLDLCDELGLWVMDEADLECHGFYDAVARPLDIPEGMDYGERKKLTFPKAASFTSDNPAWEAAYLDRMKCLVQRDKNHASVIMWSLGNESFYGRNHKAMYDYVKSVDPSRPVHYEGDAKALSADVFSYMYPSVETLIKLCKEEGVVDGKYDKPVVLCEYAHAMGNGPGNLEGYQKAFREHPRLQGGFIWEWANHGLLTEGKDGKKFYGYGGDFGDVPNDDTFVMDGLCFSDHTPTPGLVELKKVIEPVRIEVIGKKLHLQNCYDFIGLDHLTAIYKVENATLISSGVLELPEIRPGECGSISLPTNVAGTLVDGEVWLTVSLRQTNATAWADAGHEIAWHQHALSHDPAIKDVSLVRAWPHRLNIHQSQTVCVIGNDGFRVTFDAARGHIQSWTVDGKDVLVSDSPGLPALIPSFWRAPTDNDRPTTDPYWKRFGLDSMTSQLRSMEVKRLSPDEVQVTSTLYLSPPILYSGFDAIMQYNITADGAIDIKAKLKPHGSNPATLPRIGLDLKLNKKLAEAKYFGPGPGESYPDKKASQKMGIYTSPVKDLFTNYEVPQESGNRMDTRWVQLVNESGFGVRATRLDDVHEFSWAAGYYSPAVLDQARHPCDLVEEQVCLARLDVATSGVGTGACGPGIGEDVQVKCEEVEFAFRLQSIAR</sequence>
<comment type="similarity">
    <text evidence="1 5">Belongs to the glycosyl hydrolase 2 family.</text>
</comment>
<dbReference type="PROSITE" id="PS00719">
    <property type="entry name" value="GLYCOSYL_HYDROL_F2_1"/>
    <property type="match status" value="1"/>
</dbReference>
<keyword evidence="3 5" id="KW-0326">Glycosidase</keyword>
<dbReference type="Proteomes" id="UP000799767">
    <property type="component" value="Unassembled WGS sequence"/>
</dbReference>
<dbReference type="PRINTS" id="PR00132">
    <property type="entry name" value="GLHYDRLASE2"/>
</dbReference>
<evidence type="ECO:0000256" key="5">
    <source>
        <dbReference type="RuleBase" id="RU361154"/>
    </source>
</evidence>
<dbReference type="Gene3D" id="2.60.120.260">
    <property type="entry name" value="Galactose-binding domain-like"/>
    <property type="match status" value="1"/>
</dbReference>
<dbReference type="InterPro" id="IPR008979">
    <property type="entry name" value="Galactose-bd-like_sf"/>
</dbReference>
<organism evidence="8 9">
    <name type="scientific">Neohortaea acidophila</name>
    <dbReference type="NCBI Taxonomy" id="245834"/>
    <lineage>
        <taxon>Eukaryota</taxon>
        <taxon>Fungi</taxon>
        <taxon>Dikarya</taxon>
        <taxon>Ascomycota</taxon>
        <taxon>Pezizomycotina</taxon>
        <taxon>Dothideomycetes</taxon>
        <taxon>Dothideomycetidae</taxon>
        <taxon>Mycosphaerellales</taxon>
        <taxon>Teratosphaeriaceae</taxon>
        <taxon>Neohortaea</taxon>
    </lineage>
</organism>
<evidence type="ECO:0000259" key="7">
    <source>
        <dbReference type="SMART" id="SM01038"/>
    </source>
</evidence>
<feature type="compositionally biased region" description="Polar residues" evidence="6">
    <location>
        <begin position="50"/>
        <end position="65"/>
    </location>
</feature>
<dbReference type="InterPro" id="IPR014718">
    <property type="entry name" value="GH-type_carb-bd"/>
</dbReference>
<dbReference type="InterPro" id="IPR036156">
    <property type="entry name" value="Beta-gal/glucu_dom_sf"/>
</dbReference>
<dbReference type="InterPro" id="IPR006102">
    <property type="entry name" value="Ig-like_GH2"/>
</dbReference>
<evidence type="ECO:0000313" key="9">
    <source>
        <dbReference type="Proteomes" id="UP000799767"/>
    </source>
</evidence>
<accession>A0A6A6PPH9</accession>
<dbReference type="InterPro" id="IPR006103">
    <property type="entry name" value="Glyco_hydro_2_cat"/>
</dbReference>
<dbReference type="SUPFAM" id="SSF51445">
    <property type="entry name" value="(Trans)glycosidases"/>
    <property type="match status" value="1"/>
</dbReference>
<dbReference type="InterPro" id="IPR006101">
    <property type="entry name" value="Glyco_hydro_2"/>
</dbReference>
<evidence type="ECO:0000256" key="1">
    <source>
        <dbReference type="ARBA" id="ARBA00007401"/>
    </source>
</evidence>
<evidence type="ECO:0000256" key="3">
    <source>
        <dbReference type="ARBA" id="ARBA00023295"/>
    </source>
</evidence>
<dbReference type="AlphaFoldDB" id="A0A6A6PPH9"/>
<dbReference type="EMBL" id="MU001638">
    <property type="protein sequence ID" value="KAF2481534.1"/>
    <property type="molecule type" value="Genomic_DNA"/>
</dbReference>
<dbReference type="SMART" id="SM01038">
    <property type="entry name" value="Bgal_small_N"/>
    <property type="match status" value="1"/>
</dbReference>
<feature type="domain" description="Beta galactosidase small chain/" evidence="7">
    <location>
        <begin position="763"/>
        <end position="1044"/>
    </location>
</feature>